<comment type="caution">
    <text evidence="2">The sequence shown here is derived from an EMBL/GenBank/DDBJ whole genome shotgun (WGS) entry which is preliminary data.</text>
</comment>
<dbReference type="SUPFAM" id="SSF55021">
    <property type="entry name" value="ACT-like"/>
    <property type="match status" value="2"/>
</dbReference>
<reference evidence="2 3" key="1">
    <citation type="submission" date="2011-12" db="EMBL/GenBank/DDBJ databases">
        <title>Whole genome shotgun sequence of Gordonia effusa NBRC 100432.</title>
        <authorList>
            <person name="Yoshida I."/>
            <person name="Takarada H."/>
            <person name="Hosoyama A."/>
            <person name="Tsuchikane K."/>
            <person name="Katsumata H."/>
            <person name="Yamazaki S."/>
            <person name="Fujita N."/>
        </authorList>
    </citation>
    <scope>NUCLEOTIDE SEQUENCE [LARGE SCALE GENOMIC DNA]</scope>
    <source>
        <strain evidence="2 3">NBRC 100432</strain>
    </source>
</reference>
<sequence length="172" mass="17752">MRNLVLSVIGDDRPGLVSALADAIATNGGSWDRSQLARLAGKFAGIVVVTVAASDADQVISSVTKLDGLLDVVVHDGGGDVISGNDWTALRIGLLGNDRAGIVQEISTALSASGATIENMVTGTREAPMAGGILFEADFDVRIPPGTELSTVRSDLERLASELLVDLEIDAP</sequence>
<dbReference type="Pfam" id="PF13740">
    <property type="entry name" value="ACT_6"/>
    <property type="match status" value="2"/>
</dbReference>
<dbReference type="STRING" id="1077974.GOEFS_105_00500"/>
<dbReference type="PROSITE" id="PS51671">
    <property type="entry name" value="ACT"/>
    <property type="match status" value="1"/>
</dbReference>
<dbReference type="GO" id="GO:0006355">
    <property type="term" value="P:regulation of DNA-templated transcription"/>
    <property type="evidence" value="ECO:0007669"/>
    <property type="project" value="InterPro"/>
</dbReference>
<dbReference type="eggNOG" id="COG2716">
    <property type="taxonomic scope" value="Bacteria"/>
</dbReference>
<accession>H0R4N8</accession>
<dbReference type="EMBL" id="BAEH01000105">
    <property type="protein sequence ID" value="GAB20039.1"/>
    <property type="molecule type" value="Genomic_DNA"/>
</dbReference>
<dbReference type="RefSeq" id="WP_007319374.1">
    <property type="nucleotide sequence ID" value="NZ_BAEH01000105.1"/>
</dbReference>
<evidence type="ECO:0000313" key="3">
    <source>
        <dbReference type="Proteomes" id="UP000035034"/>
    </source>
</evidence>
<name>H0R4N8_9ACTN</name>
<dbReference type="PANTHER" id="PTHR34875:SF6">
    <property type="entry name" value="UPF0237 PROTEIN MJ1558"/>
    <property type="match status" value="1"/>
</dbReference>
<protein>
    <recommendedName>
        <fullName evidence="1">ACT domain-containing protein</fullName>
    </recommendedName>
</protein>
<gene>
    <name evidence="2" type="ORF">GOEFS_105_00500</name>
</gene>
<organism evidence="2 3">
    <name type="scientific">Gordonia effusa NBRC 100432</name>
    <dbReference type="NCBI Taxonomy" id="1077974"/>
    <lineage>
        <taxon>Bacteria</taxon>
        <taxon>Bacillati</taxon>
        <taxon>Actinomycetota</taxon>
        <taxon>Actinomycetes</taxon>
        <taxon>Mycobacteriales</taxon>
        <taxon>Gordoniaceae</taxon>
        <taxon>Gordonia</taxon>
    </lineage>
</organism>
<dbReference type="InterPro" id="IPR045865">
    <property type="entry name" value="ACT-like_dom_sf"/>
</dbReference>
<dbReference type="OrthoDB" id="12860at2"/>
<dbReference type="InterPro" id="IPR016867">
    <property type="entry name" value="GcvR"/>
</dbReference>
<dbReference type="CDD" id="cd04869">
    <property type="entry name" value="ACT_GcvR_2"/>
    <property type="match status" value="1"/>
</dbReference>
<evidence type="ECO:0000313" key="2">
    <source>
        <dbReference type="EMBL" id="GAB20039.1"/>
    </source>
</evidence>
<dbReference type="Proteomes" id="UP000035034">
    <property type="component" value="Unassembled WGS sequence"/>
</dbReference>
<feature type="domain" description="ACT" evidence="1">
    <location>
        <begin position="91"/>
        <end position="172"/>
    </location>
</feature>
<dbReference type="Gene3D" id="3.30.70.260">
    <property type="match status" value="2"/>
</dbReference>
<dbReference type="PANTHER" id="PTHR34875">
    <property type="entry name" value="UPF0237 PROTEIN MJ1558"/>
    <property type="match status" value="1"/>
</dbReference>
<dbReference type="PIRSF" id="PIRSF028103">
    <property type="entry name" value="GcvR"/>
    <property type="match status" value="1"/>
</dbReference>
<proteinExistence type="predicted"/>
<keyword evidence="3" id="KW-1185">Reference proteome</keyword>
<evidence type="ECO:0000259" key="1">
    <source>
        <dbReference type="PROSITE" id="PS51671"/>
    </source>
</evidence>
<dbReference type="AlphaFoldDB" id="H0R4N8"/>
<dbReference type="InterPro" id="IPR050990">
    <property type="entry name" value="UPF0237/GcvR_regulator"/>
</dbReference>
<dbReference type="InterPro" id="IPR002912">
    <property type="entry name" value="ACT_dom"/>
</dbReference>